<keyword evidence="4" id="KW-1003">Cell membrane</keyword>
<evidence type="ECO:0000256" key="11">
    <source>
        <dbReference type="SAM" id="Phobius"/>
    </source>
</evidence>
<evidence type="ECO:0000256" key="8">
    <source>
        <dbReference type="ARBA" id="ARBA00023065"/>
    </source>
</evidence>
<keyword evidence="7" id="KW-0915">Sodium</keyword>
<keyword evidence="6 11" id="KW-1133">Transmembrane helix</keyword>
<evidence type="ECO:0000256" key="10">
    <source>
        <dbReference type="ARBA" id="ARBA00023201"/>
    </source>
</evidence>
<evidence type="ECO:0000256" key="1">
    <source>
        <dbReference type="ARBA" id="ARBA00004429"/>
    </source>
</evidence>
<organism evidence="12 13">
    <name type="scientific">Phytohabitans rumicis</name>
    <dbReference type="NCBI Taxonomy" id="1076125"/>
    <lineage>
        <taxon>Bacteria</taxon>
        <taxon>Bacillati</taxon>
        <taxon>Actinomycetota</taxon>
        <taxon>Actinomycetes</taxon>
        <taxon>Micromonosporales</taxon>
        <taxon>Micromonosporaceae</taxon>
    </lineage>
</organism>
<feature type="transmembrane region" description="Helical" evidence="11">
    <location>
        <begin position="53"/>
        <end position="74"/>
    </location>
</feature>
<reference evidence="12 13" key="2">
    <citation type="submission" date="2020-03" db="EMBL/GenBank/DDBJ databases">
        <authorList>
            <person name="Ichikawa N."/>
            <person name="Kimura A."/>
            <person name="Kitahashi Y."/>
            <person name="Uohara A."/>
        </authorList>
    </citation>
    <scope>NUCLEOTIDE SEQUENCE [LARGE SCALE GENOMIC DNA]</scope>
    <source>
        <strain evidence="12 13">NBRC 108638</strain>
    </source>
</reference>
<keyword evidence="5 11" id="KW-0812">Transmembrane</keyword>
<reference evidence="12 13" key="1">
    <citation type="submission" date="2020-03" db="EMBL/GenBank/DDBJ databases">
        <title>Whole genome shotgun sequence of Phytohabitans rumicis NBRC 108638.</title>
        <authorList>
            <person name="Komaki H."/>
            <person name="Tamura T."/>
        </authorList>
    </citation>
    <scope>NUCLEOTIDE SEQUENCE [LARGE SCALE GENOMIC DNA]</scope>
    <source>
        <strain evidence="12 13">NBRC 108638</strain>
    </source>
</reference>
<dbReference type="PANTHER" id="PTHR30341:SF0">
    <property type="entry name" value="NA(+)_H(+) ANTIPORTER NHAA"/>
    <property type="match status" value="1"/>
</dbReference>
<comment type="subcellular location">
    <subcellularLocation>
        <location evidence="1">Cell inner membrane</location>
        <topology evidence="1">Multi-pass membrane protein</topology>
    </subcellularLocation>
</comment>
<keyword evidence="2" id="KW-0813">Transport</keyword>
<name>A0A6V8LKP5_9ACTN</name>
<dbReference type="AlphaFoldDB" id="A0A6V8LKP5"/>
<dbReference type="Pfam" id="PF06965">
    <property type="entry name" value="Na_H_antiport_1"/>
    <property type="match status" value="1"/>
</dbReference>
<feature type="transmembrane region" description="Helical" evidence="11">
    <location>
        <begin position="21"/>
        <end position="41"/>
    </location>
</feature>
<dbReference type="Gene3D" id="1.20.1530.10">
    <property type="entry name" value="Na+/H+ antiporter like domain"/>
    <property type="match status" value="1"/>
</dbReference>
<sequence length="87" mass="8886">MGGAWLAVRTRIGALPDGVGWADVLPVAVLGGIGYTVSLLVTELALPEAATGSHAATAVLAASLTAATIAVLMLRRRSRQHTTAQRP</sequence>
<evidence type="ECO:0000256" key="2">
    <source>
        <dbReference type="ARBA" id="ARBA00022448"/>
    </source>
</evidence>
<evidence type="ECO:0000256" key="7">
    <source>
        <dbReference type="ARBA" id="ARBA00023053"/>
    </source>
</evidence>
<dbReference type="InterPro" id="IPR023171">
    <property type="entry name" value="Na/H_antiporter_dom_sf"/>
</dbReference>
<evidence type="ECO:0000256" key="6">
    <source>
        <dbReference type="ARBA" id="ARBA00022989"/>
    </source>
</evidence>
<gene>
    <name evidence="12" type="ORF">Prum_068570</name>
</gene>
<dbReference type="GO" id="GO:0015385">
    <property type="term" value="F:sodium:proton antiporter activity"/>
    <property type="evidence" value="ECO:0007669"/>
    <property type="project" value="TreeGrafter"/>
</dbReference>
<dbReference type="GO" id="GO:0005886">
    <property type="term" value="C:plasma membrane"/>
    <property type="evidence" value="ECO:0007669"/>
    <property type="project" value="UniProtKB-SubCell"/>
</dbReference>
<proteinExistence type="predicted"/>
<comment type="caution">
    <text evidence="12">The sequence shown here is derived from an EMBL/GenBank/DDBJ whole genome shotgun (WGS) entry which is preliminary data.</text>
</comment>
<dbReference type="InterPro" id="IPR004670">
    <property type="entry name" value="NhaA"/>
</dbReference>
<keyword evidence="10" id="KW-0739">Sodium transport</keyword>
<evidence type="ECO:0000313" key="13">
    <source>
        <dbReference type="Proteomes" id="UP000482960"/>
    </source>
</evidence>
<evidence type="ECO:0000256" key="4">
    <source>
        <dbReference type="ARBA" id="ARBA00022475"/>
    </source>
</evidence>
<dbReference type="Proteomes" id="UP000482960">
    <property type="component" value="Unassembled WGS sequence"/>
</dbReference>
<keyword evidence="9 11" id="KW-0472">Membrane</keyword>
<evidence type="ECO:0000256" key="5">
    <source>
        <dbReference type="ARBA" id="ARBA00022692"/>
    </source>
</evidence>
<dbReference type="PANTHER" id="PTHR30341">
    <property type="entry name" value="SODIUM ION/PROTON ANTIPORTER NHAA-RELATED"/>
    <property type="match status" value="1"/>
</dbReference>
<dbReference type="EMBL" id="BLPG01000001">
    <property type="protein sequence ID" value="GFJ93215.1"/>
    <property type="molecule type" value="Genomic_DNA"/>
</dbReference>
<evidence type="ECO:0000313" key="12">
    <source>
        <dbReference type="EMBL" id="GFJ93215.1"/>
    </source>
</evidence>
<accession>A0A6V8LKP5</accession>
<dbReference type="GO" id="GO:0006885">
    <property type="term" value="P:regulation of pH"/>
    <property type="evidence" value="ECO:0007669"/>
    <property type="project" value="InterPro"/>
</dbReference>
<evidence type="ECO:0000256" key="9">
    <source>
        <dbReference type="ARBA" id="ARBA00023136"/>
    </source>
</evidence>
<keyword evidence="8" id="KW-0406">Ion transport</keyword>
<keyword evidence="13" id="KW-1185">Reference proteome</keyword>
<keyword evidence="3" id="KW-0050">Antiport</keyword>
<evidence type="ECO:0000256" key="3">
    <source>
        <dbReference type="ARBA" id="ARBA00022449"/>
    </source>
</evidence>
<protein>
    <submittedName>
        <fullName evidence="12">Uncharacterized protein</fullName>
    </submittedName>
</protein>